<dbReference type="EMBL" id="AP021874">
    <property type="protein sequence ID" value="BBO68303.1"/>
    <property type="molecule type" value="Genomic_DNA"/>
</dbReference>
<feature type="region of interest" description="Disordered" evidence="1">
    <location>
        <begin position="1044"/>
        <end position="1069"/>
    </location>
</feature>
<dbReference type="Proteomes" id="UP000427906">
    <property type="component" value="Chromosome"/>
</dbReference>
<dbReference type="NCBIfam" id="NF040591">
    <property type="entry name" value="choice_anch_O"/>
    <property type="match status" value="2"/>
</dbReference>
<feature type="region of interest" description="Disordered" evidence="1">
    <location>
        <begin position="1543"/>
        <end position="1581"/>
    </location>
</feature>
<protein>
    <submittedName>
        <fullName evidence="3">Uncharacterized protein</fullName>
    </submittedName>
</protein>
<feature type="chain" id="PRO_5024320731" evidence="2">
    <location>
        <begin position="24"/>
        <end position="1581"/>
    </location>
</feature>
<evidence type="ECO:0000256" key="2">
    <source>
        <dbReference type="SAM" id="SignalP"/>
    </source>
</evidence>
<feature type="compositionally biased region" description="Acidic residues" evidence="1">
    <location>
        <begin position="1550"/>
        <end position="1569"/>
    </location>
</feature>
<dbReference type="SUPFAM" id="SSF48695">
    <property type="entry name" value="Multiheme cytochromes"/>
    <property type="match status" value="1"/>
</dbReference>
<dbReference type="RefSeq" id="WP_155316475.1">
    <property type="nucleotide sequence ID" value="NZ_AP021874.1"/>
</dbReference>
<evidence type="ECO:0000313" key="3">
    <source>
        <dbReference type="EMBL" id="BBO68303.1"/>
    </source>
</evidence>
<dbReference type="KEGG" id="dalk:DSCA_22330"/>
<feature type="signal peptide" evidence="2">
    <location>
        <begin position="1"/>
        <end position="23"/>
    </location>
</feature>
<evidence type="ECO:0000313" key="4">
    <source>
        <dbReference type="Proteomes" id="UP000427906"/>
    </source>
</evidence>
<accession>A0A5K7YID2</accession>
<sequence>MRKSALRLMMAVALLWTAGSALAFTGPGGLAELKLYRGEFVDIADQTELYVDYICTGTVEVWNTRTKFQLRVVPNQGLTDEGEMEQWKVKTVHAYVGADPVPMDAAGNPLVDQFPYGITYGDPSNIYSLVLDLEADLGFRWGQPYEALRHQNVCVRAVLVKVDLETGKQLAIKDVWTFDPDFEVQMASDEWEYDEITIGHGRLQKSHKVKKGRNVKNRVRVMRGVINQALMDHWGSDVYAMAHPRRAHFIDSPVAGLGFETPTHQGRTDDAGAFDYFPGERVDLTIGDVYLGNALTDHKISPVDVFEGGDMDDNRVINMARLLQSLDADADPSKGIGITEPVEDAFESALDTLNLSDVDLSDDGQVTNVIDTVVANNPDLGLVAVSAEDAKSHLDKSLTSNMFRKNVAKTPELASAKAKLNVMGVWFPALKANGDPASYVDGEDVNGNPILKDGIPYYDQDGEWIRTATEAKPLVCVYTDEAEGYGAADVFAAVSRDDGHTWKRKNISRMADRSSFTLANGEEYYGHCKKPVFQVKGNKIFIAWTSKFAKGGKPRYSIQVCPDTDGDGNPDPCETCHGDGENEVCGLDYTPDDPYAVDDFWGVAGSQRSVDYTDEGYPEVGEVPYSAVWACRGLIVTQAEINKGGWWADKVVGDIVWFKPERLTSARRDANQVFCGGADGAGFAIAWQEDPKGLRPGEAKGPGPGWGGATANHKTDIWYSYITWADHSVIDEDFVAGGDPNHPVQIDDETGEEIPWTNRPKALVPMTLPVRISDNDAVNTNNADLVDDEGNPITAVSAEDIIYETKNLTRCVKFVGGMWMVTPDDPNAANADYAVLRDVPDNHNSSMNCTNCHVPYGNEPKGENPTQAAPIPLVVVDAEANEYLGGFTNGDCLSCHYNNTVPRDRLIAVAPGLDETAKCAECESKGGIWMDGSDGGAIVEAYYPYAPYPFITPDLDDTKDGSHRYITEVPGLWSYVNDISPDGIGLYTKINYQGAERTVAVTTDGRLLDGNTAATRPNLFLQTYTKPDGTKSAWAIMAYEETKGLGAGPPENAGTGEQPQDGSGYDPYEQFPDNGKNAIYHSFDFQNPDLVSGGTILNLPETNEAGEPLYVAETEYLGSNPIYDGEGNITGYDPIPNPAAGELILDWKGDPQLAYENARRPRFILQSKSSAFGGVKPDGSWKETNNSGTVLLVLYKQGEDGAGRPTDIMCRRCVVKDSEGNILTGNPWAPKNFLPGVQNLSTAMPGRTWINPDRDENAKGDGVKVCDWTQPEECLGWKSGVNPYEDSRAHRGAIRGDFVIMGYSYCPNWAASRKAHDKYDFYIRRSFDGGETWTTDPGAGGPVVHQDIFFDPDGVSGSELDEEGNDATEATKHYDVFTSYEPGAYEPARNVSLIKNNKTSVIEPRIVAVPGTIKSQVIGGVKVWDPDKLEDKQDRNCFYIAYGTSTNLPDVEKAPEDLFLSFSQDQGTIFFEDEWVVNPDSSGNHAGETVSGWIRLAKGDPEQGEVQIRMTPNAERFYACWLEEGIEGSDIFFRRLTPSAFEANNTTENQTDDDGDGFAEYQGDVDDTNPDIYPGAVETTP</sequence>
<dbReference type="InterPro" id="IPR036280">
    <property type="entry name" value="Multihaem_cyt_sf"/>
</dbReference>
<organism evidence="3 4">
    <name type="scientific">Desulfosarcina alkanivorans</name>
    <dbReference type="NCBI Taxonomy" id="571177"/>
    <lineage>
        <taxon>Bacteria</taxon>
        <taxon>Pseudomonadati</taxon>
        <taxon>Thermodesulfobacteriota</taxon>
        <taxon>Desulfobacteria</taxon>
        <taxon>Desulfobacterales</taxon>
        <taxon>Desulfosarcinaceae</taxon>
        <taxon>Desulfosarcina</taxon>
    </lineage>
</organism>
<reference evidence="3 4" key="1">
    <citation type="submission" date="2019-11" db="EMBL/GenBank/DDBJ databases">
        <title>Comparative genomics of hydrocarbon-degrading Desulfosarcina strains.</title>
        <authorList>
            <person name="Watanabe M."/>
            <person name="Kojima H."/>
            <person name="Fukui M."/>
        </authorList>
    </citation>
    <scope>NUCLEOTIDE SEQUENCE [LARGE SCALE GENOMIC DNA]</scope>
    <source>
        <strain evidence="3 4">PL12</strain>
    </source>
</reference>
<dbReference type="OrthoDB" id="5408871at2"/>
<name>A0A5K7YID2_9BACT</name>
<proteinExistence type="predicted"/>
<keyword evidence="4" id="KW-1185">Reference proteome</keyword>
<keyword evidence="2" id="KW-0732">Signal</keyword>
<evidence type="ECO:0000256" key="1">
    <source>
        <dbReference type="SAM" id="MobiDB-lite"/>
    </source>
</evidence>
<gene>
    <name evidence="3" type="ORF">DSCA_22330</name>
</gene>